<comment type="caution">
    <text evidence="1">The sequence shown here is derived from an EMBL/GenBank/DDBJ whole genome shotgun (WGS) entry which is preliminary data.</text>
</comment>
<accession>A0A448X671</accession>
<name>A0A448X671_9PLAT</name>
<gene>
    <name evidence="1" type="ORF">PXEA_LOCUS22558</name>
</gene>
<proteinExistence type="predicted"/>
<organism evidence="1 2">
    <name type="scientific">Protopolystoma xenopodis</name>
    <dbReference type="NCBI Taxonomy" id="117903"/>
    <lineage>
        <taxon>Eukaryota</taxon>
        <taxon>Metazoa</taxon>
        <taxon>Spiralia</taxon>
        <taxon>Lophotrochozoa</taxon>
        <taxon>Platyhelminthes</taxon>
        <taxon>Monogenea</taxon>
        <taxon>Polyopisthocotylea</taxon>
        <taxon>Polystomatidea</taxon>
        <taxon>Polystomatidae</taxon>
        <taxon>Protopolystoma</taxon>
    </lineage>
</organism>
<sequence>MTFTPQTCIVKTGIDFFTPLLASSLLPDRIVRRECRRSAPALYSLALPARLLHATGNVYFHLNRRKTVLKRVLPSHLSRHDRNRLKITCKWNYFFFNSSSKATSSREQGRIGGGCAEEFDAQIGSYKGSKCGDLGVPSTQRLVRNESFRGIGK</sequence>
<dbReference type="AlphaFoldDB" id="A0A448X671"/>
<keyword evidence="2" id="KW-1185">Reference proteome</keyword>
<dbReference type="Proteomes" id="UP000784294">
    <property type="component" value="Unassembled WGS sequence"/>
</dbReference>
<protein>
    <submittedName>
        <fullName evidence="1">Uncharacterized protein</fullName>
    </submittedName>
</protein>
<dbReference type="EMBL" id="CAAALY010100496">
    <property type="protein sequence ID" value="VEL29118.1"/>
    <property type="molecule type" value="Genomic_DNA"/>
</dbReference>
<evidence type="ECO:0000313" key="1">
    <source>
        <dbReference type="EMBL" id="VEL29118.1"/>
    </source>
</evidence>
<evidence type="ECO:0000313" key="2">
    <source>
        <dbReference type="Proteomes" id="UP000784294"/>
    </source>
</evidence>
<reference evidence="1" key="1">
    <citation type="submission" date="2018-11" db="EMBL/GenBank/DDBJ databases">
        <authorList>
            <consortium name="Pathogen Informatics"/>
        </authorList>
    </citation>
    <scope>NUCLEOTIDE SEQUENCE</scope>
</reference>